<evidence type="ECO:0000256" key="9">
    <source>
        <dbReference type="ARBA" id="ARBA00023268"/>
    </source>
</evidence>
<dbReference type="PANTHER" id="PTHR32282">
    <property type="entry name" value="BINDING PROTEIN TRANSPEPTIDASE, PUTATIVE-RELATED"/>
    <property type="match status" value="1"/>
</dbReference>
<dbReference type="GO" id="GO:0008955">
    <property type="term" value="F:peptidoglycan glycosyltransferase activity"/>
    <property type="evidence" value="ECO:0007669"/>
    <property type="project" value="UniProtKB-EC"/>
</dbReference>
<dbReference type="EC" id="2.4.99.28" evidence="10"/>
<protein>
    <recommendedName>
        <fullName evidence="10">peptidoglycan glycosyltransferase</fullName>
        <ecNumber evidence="10">2.4.99.28</ecNumber>
    </recommendedName>
</protein>
<comment type="catalytic activity">
    <reaction evidence="11">
        <text>[GlcNAc-(1-&gt;4)-Mur2Ac(oyl-L-Ala-gamma-D-Glu-L-Lys-D-Ala-D-Ala)](n)-di-trans,octa-cis-undecaprenyl diphosphate + beta-D-GlcNAc-(1-&gt;4)-Mur2Ac(oyl-L-Ala-gamma-D-Glu-L-Lys-D-Ala-D-Ala)-di-trans,octa-cis-undecaprenyl diphosphate = [GlcNAc-(1-&gt;4)-Mur2Ac(oyl-L-Ala-gamma-D-Glu-L-Lys-D-Ala-D-Ala)](n+1)-di-trans,octa-cis-undecaprenyl diphosphate + di-trans,octa-cis-undecaprenyl diphosphate + H(+)</text>
        <dbReference type="Rhea" id="RHEA:23708"/>
        <dbReference type="Rhea" id="RHEA-COMP:9602"/>
        <dbReference type="Rhea" id="RHEA-COMP:9603"/>
        <dbReference type="ChEBI" id="CHEBI:15378"/>
        <dbReference type="ChEBI" id="CHEBI:58405"/>
        <dbReference type="ChEBI" id="CHEBI:60033"/>
        <dbReference type="ChEBI" id="CHEBI:78435"/>
        <dbReference type="EC" id="2.4.99.28"/>
    </reaction>
</comment>
<dbReference type="Gene3D" id="3.40.710.10">
    <property type="entry name" value="DD-peptidase/beta-lactamase superfamily"/>
    <property type="match status" value="1"/>
</dbReference>
<evidence type="ECO:0000256" key="4">
    <source>
        <dbReference type="ARBA" id="ARBA00022645"/>
    </source>
</evidence>
<dbReference type="Pfam" id="PF00905">
    <property type="entry name" value="Transpeptidase"/>
    <property type="match status" value="1"/>
</dbReference>
<dbReference type="Pfam" id="PF06832">
    <property type="entry name" value="BiPBP_C"/>
    <property type="match status" value="1"/>
</dbReference>
<keyword evidence="5" id="KW-0645">Protease</keyword>
<dbReference type="InterPro" id="IPR009647">
    <property type="entry name" value="PBP_C"/>
</dbReference>
<evidence type="ECO:0000256" key="7">
    <source>
        <dbReference type="ARBA" id="ARBA00022679"/>
    </source>
</evidence>
<dbReference type="UniPathway" id="UPA00219"/>
<name>A0A418SAV5_9RHOB</name>
<reference evidence="15 16" key="1">
    <citation type="submission" date="2020-08" db="EMBL/GenBank/DDBJ databases">
        <title>Genome sequence of Rhodobacteraceae bacterium Lw-13e.</title>
        <authorList>
            <person name="Poehlein A."/>
            <person name="Wolter L."/>
            <person name="Daniel R."/>
            <person name="Brinkhoff T."/>
        </authorList>
    </citation>
    <scope>NUCLEOTIDE SEQUENCE [LARGE SCALE GENOMIC DNA]</scope>
    <source>
        <strain evidence="15 16">Lw-13e</strain>
    </source>
</reference>
<feature type="domain" description="Penicillin-binding protein transpeptidase" evidence="12">
    <location>
        <begin position="302"/>
        <end position="511"/>
    </location>
</feature>
<evidence type="ECO:0000256" key="3">
    <source>
        <dbReference type="ARBA" id="ARBA00007739"/>
    </source>
</evidence>
<accession>A0A418SAV5</accession>
<proteinExistence type="inferred from homology"/>
<evidence type="ECO:0000256" key="10">
    <source>
        <dbReference type="ARBA" id="ARBA00044770"/>
    </source>
</evidence>
<evidence type="ECO:0000256" key="6">
    <source>
        <dbReference type="ARBA" id="ARBA00022676"/>
    </source>
</evidence>
<dbReference type="OrthoDB" id="9766909at2"/>
<evidence type="ECO:0000313" key="15">
    <source>
        <dbReference type="EMBL" id="QPM91256.1"/>
    </source>
</evidence>
<dbReference type="InterPro" id="IPR036950">
    <property type="entry name" value="PBP_transglycosylase"/>
</dbReference>
<keyword evidence="16" id="KW-1185">Reference proteome</keyword>
<dbReference type="RefSeq" id="WP_119840973.1">
    <property type="nucleotide sequence ID" value="NZ_CP060436.1"/>
</dbReference>
<evidence type="ECO:0000256" key="1">
    <source>
        <dbReference type="ARBA" id="ARBA00004752"/>
    </source>
</evidence>
<keyword evidence="9" id="KW-0511">Multifunctional enzyme</keyword>
<comment type="similarity">
    <text evidence="2">In the C-terminal section; belongs to the transpeptidase family.</text>
</comment>
<organism evidence="15 16">
    <name type="scientific">Pseudooceanicola algae</name>
    <dbReference type="NCBI Taxonomy" id="1537215"/>
    <lineage>
        <taxon>Bacteria</taxon>
        <taxon>Pseudomonadati</taxon>
        <taxon>Pseudomonadota</taxon>
        <taxon>Alphaproteobacteria</taxon>
        <taxon>Rhodobacterales</taxon>
        <taxon>Paracoccaceae</taxon>
        <taxon>Pseudooceanicola</taxon>
    </lineage>
</organism>
<dbReference type="NCBIfam" id="TIGR02073">
    <property type="entry name" value="PBP_1c"/>
    <property type="match status" value="1"/>
</dbReference>
<evidence type="ECO:0000313" key="16">
    <source>
        <dbReference type="Proteomes" id="UP000283786"/>
    </source>
</evidence>
<dbReference type="SUPFAM" id="SSF56601">
    <property type="entry name" value="beta-lactamase/transpeptidase-like"/>
    <property type="match status" value="1"/>
</dbReference>
<dbReference type="InterPro" id="IPR001264">
    <property type="entry name" value="Glyco_trans_51"/>
</dbReference>
<sequence>MTRRAASALGLGLALALGAAVAGEAGRNWVAQTQLPPLSPALSVEMRGAEGDLLRVYPVEDGRWRLAPGAVDPLYLRMLTAYEDRRFADHHGVDPWAAGRALWQAARAGGVVSGASTLTMQVARLLEDSGTGQWAGKLRQLRVALALEQRLSKAEILDLYLALAPVGGNLEGLRAATLAYFGKEPARLTPAEAALLVALPQSPEARRPDRAPEAAKAARDRVLQRMANAGVLTGEAARAARSEPVPRLRRPFPALAPHLTDRIRRENPGQGPYHLTLDAELQARLETLAAEALRGETRALSMAILVADHRSGAILASVGSRGFGPQGQGFVDMTHALRSPGSTLKPLIFALAFDRGLAQPETLIDDRPTDFAGYRPGNFDGQFHGMVSAAEALRLSLNLPAVLLTEALGPARLMAALRRAGTEPVLPGGAPGLAIALGGLGVTLTDLVQLYAGLAEGGQARPISALPEARAGDLPRITSRASAWQVGQILSQLAPPPGAPRDRIAYKTGTSYGHLDAWAIGFDGAHVVGVWVGRPDGSAVPGAFGGETAAPILFDAFQHLGARPTPLPPPPPETLIAANTLLPAPMRVFHRRGGGLVADASAPELAFPPDGALVELTQGALPVRVRRGTPPFTWLVNGAPVSTAQRRPEALLPGMEPGFADVTVIDAEGRSARASIRLN</sequence>
<dbReference type="SUPFAM" id="SSF53955">
    <property type="entry name" value="Lysozyme-like"/>
    <property type="match status" value="1"/>
</dbReference>
<dbReference type="GO" id="GO:0030288">
    <property type="term" value="C:outer membrane-bounded periplasmic space"/>
    <property type="evidence" value="ECO:0007669"/>
    <property type="project" value="TreeGrafter"/>
</dbReference>
<dbReference type="AlphaFoldDB" id="A0A418SAV5"/>
<feature type="domain" description="Penicillin-binding C-terminal" evidence="14">
    <location>
        <begin position="598"/>
        <end position="676"/>
    </location>
</feature>
<comment type="similarity">
    <text evidence="3">In the N-terminal section; belongs to the glycosyltransferase 51 family.</text>
</comment>
<dbReference type="KEGG" id="palw:PSAL_025090"/>
<dbReference type="InterPro" id="IPR001460">
    <property type="entry name" value="PCN-bd_Tpept"/>
</dbReference>
<dbReference type="Proteomes" id="UP000283786">
    <property type="component" value="Chromosome"/>
</dbReference>
<keyword evidence="8" id="KW-0378">Hydrolase</keyword>
<dbReference type="InterPro" id="IPR050396">
    <property type="entry name" value="Glycosyltr_51/Transpeptidase"/>
</dbReference>
<evidence type="ECO:0000256" key="11">
    <source>
        <dbReference type="ARBA" id="ARBA00049902"/>
    </source>
</evidence>
<dbReference type="GO" id="GO:0009252">
    <property type="term" value="P:peptidoglycan biosynthetic process"/>
    <property type="evidence" value="ECO:0007669"/>
    <property type="project" value="UniProtKB-UniPathway"/>
</dbReference>
<dbReference type="InterPro" id="IPR012338">
    <property type="entry name" value="Beta-lactam/transpept-like"/>
</dbReference>
<dbReference type="GO" id="GO:0006508">
    <property type="term" value="P:proteolysis"/>
    <property type="evidence" value="ECO:0007669"/>
    <property type="project" value="UniProtKB-KW"/>
</dbReference>
<keyword evidence="4" id="KW-0121">Carboxypeptidase</keyword>
<dbReference type="GO" id="GO:0004180">
    <property type="term" value="F:carboxypeptidase activity"/>
    <property type="evidence" value="ECO:0007669"/>
    <property type="project" value="UniProtKB-KW"/>
</dbReference>
<dbReference type="Pfam" id="PF00912">
    <property type="entry name" value="Transgly"/>
    <property type="match status" value="1"/>
</dbReference>
<feature type="domain" description="Glycosyl transferase family 51" evidence="13">
    <location>
        <begin position="71"/>
        <end position="226"/>
    </location>
</feature>
<evidence type="ECO:0000259" key="13">
    <source>
        <dbReference type="Pfam" id="PF00912"/>
    </source>
</evidence>
<keyword evidence="6 15" id="KW-0328">Glycosyltransferase</keyword>
<dbReference type="GO" id="GO:0008658">
    <property type="term" value="F:penicillin binding"/>
    <property type="evidence" value="ECO:0007669"/>
    <property type="project" value="InterPro"/>
</dbReference>
<gene>
    <name evidence="15" type="primary">mtgA_1</name>
    <name evidence="15" type="ORF">PSAL_025090</name>
</gene>
<evidence type="ECO:0000259" key="12">
    <source>
        <dbReference type="Pfam" id="PF00905"/>
    </source>
</evidence>
<dbReference type="InterPro" id="IPR011815">
    <property type="entry name" value="PBP_1c"/>
</dbReference>
<dbReference type="EMBL" id="CP060436">
    <property type="protein sequence ID" value="QPM91256.1"/>
    <property type="molecule type" value="Genomic_DNA"/>
</dbReference>
<dbReference type="PANTHER" id="PTHR32282:SF15">
    <property type="entry name" value="PENICILLIN-BINDING PROTEIN 1C"/>
    <property type="match status" value="1"/>
</dbReference>
<dbReference type="InterPro" id="IPR023346">
    <property type="entry name" value="Lysozyme-like_dom_sf"/>
</dbReference>
<evidence type="ECO:0000259" key="14">
    <source>
        <dbReference type="Pfam" id="PF06832"/>
    </source>
</evidence>
<evidence type="ECO:0000256" key="5">
    <source>
        <dbReference type="ARBA" id="ARBA00022670"/>
    </source>
</evidence>
<evidence type="ECO:0000256" key="2">
    <source>
        <dbReference type="ARBA" id="ARBA00007090"/>
    </source>
</evidence>
<comment type="pathway">
    <text evidence="1">Cell wall biogenesis; peptidoglycan biosynthesis.</text>
</comment>
<evidence type="ECO:0000256" key="8">
    <source>
        <dbReference type="ARBA" id="ARBA00022801"/>
    </source>
</evidence>
<dbReference type="Gene3D" id="1.10.3810.10">
    <property type="entry name" value="Biosynthetic peptidoglycan transglycosylase-like"/>
    <property type="match status" value="1"/>
</dbReference>
<keyword evidence="7 15" id="KW-0808">Transferase</keyword>